<feature type="compositionally biased region" description="Low complexity" evidence="1">
    <location>
        <begin position="64"/>
        <end position="79"/>
    </location>
</feature>
<dbReference type="Pfam" id="PF05036">
    <property type="entry name" value="SPOR"/>
    <property type="match status" value="1"/>
</dbReference>
<keyword evidence="5" id="KW-1185">Reference proteome</keyword>
<protein>
    <submittedName>
        <fullName evidence="4">SPOR domain-containing protein</fullName>
    </submittedName>
</protein>
<feature type="transmembrane region" description="Helical" evidence="2">
    <location>
        <begin position="20"/>
        <end position="38"/>
    </location>
</feature>
<dbReference type="InterPro" id="IPR052521">
    <property type="entry name" value="Cell_div_SPOR-domain"/>
</dbReference>
<proteinExistence type="predicted"/>
<dbReference type="GO" id="GO:0042834">
    <property type="term" value="F:peptidoglycan binding"/>
    <property type="evidence" value="ECO:0007669"/>
    <property type="project" value="InterPro"/>
</dbReference>
<accession>A0A974PXK9</accession>
<dbReference type="EMBL" id="CP064781">
    <property type="protein sequence ID" value="QRJ63373.1"/>
    <property type="molecule type" value="Genomic_DNA"/>
</dbReference>
<dbReference type="KEGG" id="ares:IWH25_16750"/>
<dbReference type="InterPro" id="IPR036680">
    <property type="entry name" value="SPOR-like_sf"/>
</dbReference>
<dbReference type="InterPro" id="IPR007730">
    <property type="entry name" value="SPOR-like_dom"/>
</dbReference>
<keyword evidence="2" id="KW-1133">Transmembrane helix</keyword>
<dbReference type="Proteomes" id="UP000663444">
    <property type="component" value="Chromosome"/>
</dbReference>
<keyword evidence="2" id="KW-0472">Membrane</keyword>
<evidence type="ECO:0000256" key="1">
    <source>
        <dbReference type="SAM" id="MobiDB-lite"/>
    </source>
</evidence>
<dbReference type="AlphaFoldDB" id="A0A974PXK9"/>
<keyword evidence="2" id="KW-0812">Transmembrane</keyword>
<feature type="compositionally biased region" description="Basic and acidic residues" evidence="1">
    <location>
        <begin position="80"/>
        <end position="118"/>
    </location>
</feature>
<organism evidence="4 5">
    <name type="scientific">Azospira restricta</name>
    <dbReference type="NCBI Taxonomy" id="404405"/>
    <lineage>
        <taxon>Bacteria</taxon>
        <taxon>Pseudomonadati</taxon>
        <taxon>Pseudomonadota</taxon>
        <taxon>Betaproteobacteria</taxon>
        <taxon>Rhodocyclales</taxon>
        <taxon>Rhodocyclaceae</taxon>
        <taxon>Azospira</taxon>
    </lineage>
</organism>
<dbReference type="PROSITE" id="PS51724">
    <property type="entry name" value="SPOR"/>
    <property type="match status" value="1"/>
</dbReference>
<dbReference type="GO" id="GO:0032506">
    <property type="term" value="P:cytokinetic process"/>
    <property type="evidence" value="ECO:0007669"/>
    <property type="project" value="TreeGrafter"/>
</dbReference>
<sequence length="254" mass="26207">MSMPEADAQLPLKKRARRRLVGAVAMAVFAAVVLPMVMDPTPQAPVADVEIRIPGQDQAPAFNPKALAAKPAEAPAAKAAPEKAVDKPAEAVAEKVADKAAEKPADKATAKVAEKPADKPAAPARAPEKPAEKAVDKAAEKPADKSAADKAKAGGDDSRRAAAILAGKTPDAPPAAAAEQHVILIGAFANQANVKQLQTKLGELGIKVYTEALDSPQGKKTRVRAGPFASRDAADKALERMKRIGVNGVVAVKQ</sequence>
<dbReference type="GO" id="GO:0030428">
    <property type="term" value="C:cell septum"/>
    <property type="evidence" value="ECO:0007669"/>
    <property type="project" value="TreeGrafter"/>
</dbReference>
<dbReference type="PANTHER" id="PTHR38687:SF1">
    <property type="entry name" value="CELL DIVISION PROTEIN DEDD"/>
    <property type="match status" value="1"/>
</dbReference>
<dbReference type="RefSeq" id="WP_203386900.1">
    <property type="nucleotide sequence ID" value="NZ_CP064781.1"/>
</dbReference>
<dbReference type="PANTHER" id="PTHR38687">
    <property type="entry name" value="CELL DIVISION PROTEIN DEDD-RELATED"/>
    <property type="match status" value="1"/>
</dbReference>
<reference evidence="4" key="1">
    <citation type="submission" date="2020-11" db="EMBL/GenBank/DDBJ databases">
        <title>Azospira restricta DSM 18626 genome sequence.</title>
        <authorList>
            <person name="Moe W.M."/>
        </authorList>
    </citation>
    <scope>NUCLEOTIDE SEQUENCE</scope>
    <source>
        <strain evidence="4">DSM 18626</strain>
    </source>
</reference>
<feature type="region of interest" description="Disordered" evidence="1">
    <location>
        <begin position="57"/>
        <end position="164"/>
    </location>
</feature>
<dbReference type="Gene3D" id="3.30.70.1070">
    <property type="entry name" value="Sporulation related repeat"/>
    <property type="match status" value="1"/>
</dbReference>
<feature type="domain" description="SPOR" evidence="3">
    <location>
        <begin position="175"/>
        <end position="254"/>
    </location>
</feature>
<evidence type="ECO:0000259" key="3">
    <source>
        <dbReference type="PROSITE" id="PS51724"/>
    </source>
</evidence>
<evidence type="ECO:0000313" key="5">
    <source>
        <dbReference type="Proteomes" id="UP000663444"/>
    </source>
</evidence>
<evidence type="ECO:0000313" key="4">
    <source>
        <dbReference type="EMBL" id="QRJ63373.1"/>
    </source>
</evidence>
<feature type="compositionally biased region" description="Basic and acidic residues" evidence="1">
    <location>
        <begin position="126"/>
        <end position="160"/>
    </location>
</feature>
<name>A0A974PXK9_9RHOO</name>
<dbReference type="GO" id="GO:0032153">
    <property type="term" value="C:cell division site"/>
    <property type="evidence" value="ECO:0007669"/>
    <property type="project" value="TreeGrafter"/>
</dbReference>
<evidence type="ECO:0000256" key="2">
    <source>
        <dbReference type="SAM" id="Phobius"/>
    </source>
</evidence>
<gene>
    <name evidence="4" type="ORF">IWH25_16750</name>
</gene>
<dbReference type="SUPFAM" id="SSF110997">
    <property type="entry name" value="Sporulation related repeat"/>
    <property type="match status" value="1"/>
</dbReference>